<dbReference type="Pfam" id="PF18287">
    <property type="entry name" value="Hfx_Cass5"/>
    <property type="match status" value="1"/>
</dbReference>
<protein>
    <recommendedName>
        <fullName evidence="1">Integron Cassette Protein Hfx-Cass5 domain-containing protein</fullName>
    </recommendedName>
</protein>
<dbReference type="Gene3D" id="1.20.5.1210">
    <property type="entry name" value="Integron cassette protein helical domain"/>
    <property type="match status" value="1"/>
</dbReference>
<evidence type="ECO:0000313" key="3">
    <source>
        <dbReference type="Proteomes" id="UP001429354"/>
    </source>
</evidence>
<evidence type="ECO:0000259" key="1">
    <source>
        <dbReference type="Pfam" id="PF18287"/>
    </source>
</evidence>
<organism evidence="2 3">
    <name type="scientific">Pseudoxanthomonas gei</name>
    <dbReference type="NCBI Taxonomy" id="1383030"/>
    <lineage>
        <taxon>Bacteria</taxon>
        <taxon>Pseudomonadati</taxon>
        <taxon>Pseudomonadota</taxon>
        <taxon>Gammaproteobacteria</taxon>
        <taxon>Lysobacterales</taxon>
        <taxon>Lysobacteraceae</taxon>
        <taxon>Pseudoxanthomonas</taxon>
    </lineage>
</organism>
<dbReference type="Gene3D" id="2.20.20.40">
    <property type="entry name" value="Integron cassette protein"/>
    <property type="match status" value="1"/>
</dbReference>
<dbReference type="Proteomes" id="UP001429354">
    <property type="component" value="Unassembled WGS sequence"/>
</dbReference>
<comment type="caution">
    <text evidence="2">The sequence shown here is derived from an EMBL/GenBank/DDBJ whole genome shotgun (WGS) entry which is preliminary data.</text>
</comment>
<gene>
    <name evidence="2" type="ORF">DT603_12905</name>
</gene>
<dbReference type="InterPro" id="IPR041376">
    <property type="entry name" value="Hfx_Cass5"/>
</dbReference>
<proteinExistence type="predicted"/>
<accession>A0ABX0AGN5</accession>
<dbReference type="EMBL" id="QOVG01000009">
    <property type="protein sequence ID" value="NDK39742.1"/>
    <property type="molecule type" value="Genomic_DNA"/>
</dbReference>
<feature type="domain" description="Integron Cassette Protein Hfx-Cass5" evidence="1">
    <location>
        <begin position="4"/>
        <end position="73"/>
    </location>
</feature>
<keyword evidence="3" id="KW-1185">Reference proteome</keyword>
<evidence type="ECO:0000313" key="2">
    <source>
        <dbReference type="EMBL" id="NDK39742.1"/>
    </source>
</evidence>
<dbReference type="RefSeq" id="WP_162350369.1">
    <property type="nucleotide sequence ID" value="NZ_QOVG01000009.1"/>
</dbReference>
<sequence length="100" mass="11456">MKRDMIAELEIDTRGNLHVVPATHAFPYIYREAMEVHWDPVRRSLCSPRPREWSYSRWLQQILAAALEQGCELRLAATTKWLNVDPGVKAELLQVIGNGA</sequence>
<name>A0ABX0AGN5_9GAMM</name>
<reference evidence="2 3" key="1">
    <citation type="submission" date="2018-07" db="EMBL/GenBank/DDBJ databases">
        <title>Whole genome Sequencing of Pseudoxanthomonas gei KCTC 32298 (T).</title>
        <authorList>
            <person name="Kumar S."/>
            <person name="Bansal K."/>
            <person name="Kaur A."/>
            <person name="Patil P."/>
            <person name="Sharma S."/>
            <person name="Patil P.B."/>
        </authorList>
    </citation>
    <scope>NUCLEOTIDE SEQUENCE [LARGE SCALE GENOMIC DNA]</scope>
    <source>
        <strain evidence="2 3">KCTC 32298</strain>
    </source>
</reference>